<evidence type="ECO:0000256" key="6">
    <source>
        <dbReference type="ARBA" id="ARBA00023002"/>
    </source>
</evidence>
<evidence type="ECO:0000313" key="10">
    <source>
        <dbReference type="Proteomes" id="UP000283269"/>
    </source>
</evidence>
<dbReference type="GO" id="GO:0016705">
    <property type="term" value="F:oxidoreductase activity, acting on paired donors, with incorporation or reduction of molecular oxygen"/>
    <property type="evidence" value="ECO:0007669"/>
    <property type="project" value="InterPro"/>
</dbReference>
<evidence type="ECO:0000256" key="1">
    <source>
        <dbReference type="ARBA" id="ARBA00001971"/>
    </source>
</evidence>
<keyword evidence="4" id="KW-0349">Heme</keyword>
<sequence>MDPNGGLEHQERVIKNTATQVNVGGGDTTVGAVSTFILAIVKYPEVQRKVQAELDEFTSKGRIPDYDEDNDSLPYLSACFNELFRWGQIAPLLLLIDLSRAVLLFTFNIELPVDKDGKCIDIPVAFTTGFFK</sequence>
<dbReference type="AlphaFoldDB" id="A0A409WXM4"/>
<keyword evidence="5" id="KW-0479">Metal-binding</keyword>
<dbReference type="GO" id="GO:0005506">
    <property type="term" value="F:iron ion binding"/>
    <property type="evidence" value="ECO:0007669"/>
    <property type="project" value="InterPro"/>
</dbReference>
<evidence type="ECO:0000313" key="9">
    <source>
        <dbReference type="EMBL" id="PPQ83226.1"/>
    </source>
</evidence>
<dbReference type="InterPro" id="IPR050364">
    <property type="entry name" value="Cytochrome_P450_fung"/>
</dbReference>
<comment type="pathway">
    <text evidence="2">Secondary metabolite biosynthesis.</text>
</comment>
<evidence type="ECO:0000256" key="5">
    <source>
        <dbReference type="ARBA" id="ARBA00022723"/>
    </source>
</evidence>
<dbReference type="Pfam" id="PF00067">
    <property type="entry name" value="p450"/>
    <property type="match status" value="1"/>
</dbReference>
<keyword evidence="7" id="KW-0408">Iron</keyword>
<accession>A0A409WXM4</accession>
<dbReference type="PRINTS" id="PR00463">
    <property type="entry name" value="EP450I"/>
</dbReference>
<comment type="similarity">
    <text evidence="3">Belongs to the cytochrome P450 family.</text>
</comment>
<dbReference type="Proteomes" id="UP000283269">
    <property type="component" value="Unassembled WGS sequence"/>
</dbReference>
<evidence type="ECO:0000256" key="3">
    <source>
        <dbReference type="ARBA" id="ARBA00010617"/>
    </source>
</evidence>
<evidence type="ECO:0000256" key="2">
    <source>
        <dbReference type="ARBA" id="ARBA00005179"/>
    </source>
</evidence>
<dbReference type="PANTHER" id="PTHR46300">
    <property type="entry name" value="P450, PUTATIVE (EUROFUNG)-RELATED-RELATED"/>
    <property type="match status" value="1"/>
</dbReference>
<keyword evidence="8 9" id="KW-0503">Monooxygenase</keyword>
<gene>
    <name evidence="9" type="ORF">CVT25_004285</name>
</gene>
<dbReference type="InterPro" id="IPR036396">
    <property type="entry name" value="Cyt_P450_sf"/>
</dbReference>
<dbReference type="InterPro" id="IPR002401">
    <property type="entry name" value="Cyt_P450_E_grp-I"/>
</dbReference>
<protein>
    <submittedName>
        <fullName evidence="9">P450 monooxygenase</fullName>
    </submittedName>
</protein>
<evidence type="ECO:0000256" key="4">
    <source>
        <dbReference type="ARBA" id="ARBA00022617"/>
    </source>
</evidence>
<evidence type="ECO:0000256" key="7">
    <source>
        <dbReference type="ARBA" id="ARBA00023004"/>
    </source>
</evidence>
<comment type="cofactor">
    <cofactor evidence="1">
        <name>heme</name>
        <dbReference type="ChEBI" id="CHEBI:30413"/>
    </cofactor>
</comment>
<keyword evidence="6" id="KW-0560">Oxidoreductase</keyword>
<dbReference type="SUPFAM" id="SSF48264">
    <property type="entry name" value="Cytochrome P450"/>
    <property type="match status" value="1"/>
</dbReference>
<dbReference type="Gene3D" id="1.10.630.10">
    <property type="entry name" value="Cytochrome P450"/>
    <property type="match status" value="1"/>
</dbReference>
<keyword evidence="10" id="KW-1185">Reference proteome</keyword>
<dbReference type="InterPro" id="IPR001128">
    <property type="entry name" value="Cyt_P450"/>
</dbReference>
<proteinExistence type="inferred from homology"/>
<name>A0A409WXM4_PSICY</name>
<organism evidence="9 10">
    <name type="scientific">Psilocybe cyanescens</name>
    <dbReference type="NCBI Taxonomy" id="93625"/>
    <lineage>
        <taxon>Eukaryota</taxon>
        <taxon>Fungi</taxon>
        <taxon>Dikarya</taxon>
        <taxon>Basidiomycota</taxon>
        <taxon>Agaricomycotina</taxon>
        <taxon>Agaricomycetes</taxon>
        <taxon>Agaricomycetidae</taxon>
        <taxon>Agaricales</taxon>
        <taxon>Agaricineae</taxon>
        <taxon>Strophariaceae</taxon>
        <taxon>Psilocybe</taxon>
    </lineage>
</organism>
<comment type="caution">
    <text evidence="9">The sequence shown here is derived from an EMBL/GenBank/DDBJ whole genome shotgun (WGS) entry which is preliminary data.</text>
</comment>
<dbReference type="OrthoDB" id="2789670at2759"/>
<dbReference type="STRING" id="93625.A0A409WXM4"/>
<dbReference type="PANTHER" id="PTHR46300:SF7">
    <property type="entry name" value="P450, PUTATIVE (EUROFUNG)-RELATED"/>
    <property type="match status" value="1"/>
</dbReference>
<dbReference type="EMBL" id="NHYD01003033">
    <property type="protein sequence ID" value="PPQ83226.1"/>
    <property type="molecule type" value="Genomic_DNA"/>
</dbReference>
<dbReference type="GO" id="GO:0020037">
    <property type="term" value="F:heme binding"/>
    <property type="evidence" value="ECO:0007669"/>
    <property type="project" value="InterPro"/>
</dbReference>
<evidence type="ECO:0000256" key="8">
    <source>
        <dbReference type="ARBA" id="ARBA00023033"/>
    </source>
</evidence>
<dbReference type="GO" id="GO:0004497">
    <property type="term" value="F:monooxygenase activity"/>
    <property type="evidence" value="ECO:0007669"/>
    <property type="project" value="UniProtKB-KW"/>
</dbReference>
<dbReference type="InParanoid" id="A0A409WXM4"/>
<reference evidence="9 10" key="1">
    <citation type="journal article" date="2018" name="Evol. Lett.">
        <title>Horizontal gene cluster transfer increased hallucinogenic mushroom diversity.</title>
        <authorList>
            <person name="Reynolds H.T."/>
            <person name="Vijayakumar V."/>
            <person name="Gluck-Thaler E."/>
            <person name="Korotkin H.B."/>
            <person name="Matheny P.B."/>
            <person name="Slot J.C."/>
        </authorList>
    </citation>
    <scope>NUCLEOTIDE SEQUENCE [LARGE SCALE GENOMIC DNA]</scope>
    <source>
        <strain evidence="9 10">2631</strain>
    </source>
</reference>